<evidence type="ECO:0000256" key="2">
    <source>
        <dbReference type="ARBA" id="ARBA00009329"/>
    </source>
</evidence>
<dbReference type="InterPro" id="IPR036291">
    <property type="entry name" value="NAD(P)-bd_dom_sf"/>
</dbReference>
<accession>A0A383U1C9</accession>
<keyword evidence="9" id="KW-1185">Reference proteome</keyword>
<evidence type="ECO:0000313" key="8">
    <source>
        <dbReference type="EMBL" id="SZD73377.1"/>
    </source>
</evidence>
<keyword evidence="6" id="KW-0732">Signal</keyword>
<dbReference type="Pfam" id="PF21252">
    <property type="entry name" value="Glyco_hydro_109_C"/>
    <property type="match status" value="1"/>
</dbReference>
<evidence type="ECO:0000313" key="9">
    <source>
        <dbReference type="Proteomes" id="UP000262142"/>
    </source>
</evidence>
<dbReference type="PANTHER" id="PTHR43818:SF1">
    <property type="entry name" value="GLYCOSYL HYDROLASE FAMILY 109 PROTEIN"/>
    <property type="match status" value="1"/>
</dbReference>
<dbReference type="SUPFAM" id="SSF51735">
    <property type="entry name" value="NAD(P)-binding Rossmann-fold domains"/>
    <property type="match status" value="1"/>
</dbReference>
<dbReference type="SUPFAM" id="SSF55347">
    <property type="entry name" value="Glyceraldehyde-3-phosphate dehydrogenase-like, C-terminal domain"/>
    <property type="match status" value="1"/>
</dbReference>
<dbReference type="AlphaFoldDB" id="A0A383U1C9"/>
<dbReference type="EC" id="3.2.1.-" evidence="8"/>
<dbReference type="Gene3D" id="3.30.360.10">
    <property type="entry name" value="Dihydrodipicolinate Reductase, domain 2"/>
    <property type="match status" value="1"/>
</dbReference>
<proteinExistence type="inferred from homology"/>
<feature type="domain" description="Rhodanese" evidence="7">
    <location>
        <begin position="95"/>
        <end position="144"/>
    </location>
</feature>
<dbReference type="InterPro" id="IPR000683">
    <property type="entry name" value="Gfo/Idh/MocA-like_OxRdtase_N"/>
</dbReference>
<comment type="similarity">
    <text evidence="2">Belongs to the Gfo/Idh/MocA family. Glycosyl hydrolase 109 subfamily.</text>
</comment>
<dbReference type="Pfam" id="PF01408">
    <property type="entry name" value="GFO_IDH_MocA"/>
    <property type="match status" value="1"/>
</dbReference>
<evidence type="ECO:0000256" key="1">
    <source>
        <dbReference type="ARBA" id="ARBA00001911"/>
    </source>
</evidence>
<dbReference type="EMBL" id="UNSC01000005">
    <property type="protein sequence ID" value="SZD73377.1"/>
    <property type="molecule type" value="Genomic_DNA"/>
</dbReference>
<dbReference type="GO" id="GO:0016798">
    <property type="term" value="F:hydrolase activity, acting on glycosyl bonds"/>
    <property type="evidence" value="ECO:0007669"/>
    <property type="project" value="UniProtKB-KW"/>
</dbReference>
<dbReference type="GO" id="GO:0000166">
    <property type="term" value="F:nucleotide binding"/>
    <property type="evidence" value="ECO:0007669"/>
    <property type="project" value="InterPro"/>
</dbReference>
<dbReference type="InterPro" id="IPR001763">
    <property type="entry name" value="Rhodanese-like_dom"/>
</dbReference>
<evidence type="ECO:0000256" key="6">
    <source>
        <dbReference type="SAM" id="SignalP"/>
    </source>
</evidence>
<gene>
    <name evidence="8" type="ORF">SAMEA104719789_01184</name>
</gene>
<evidence type="ECO:0000256" key="4">
    <source>
        <dbReference type="ARBA" id="ARBA00023027"/>
    </source>
</evidence>
<dbReference type="PANTHER" id="PTHR43818">
    <property type="entry name" value="BCDNA.GH03377"/>
    <property type="match status" value="1"/>
</dbReference>
<feature type="chain" id="PRO_5016855254" evidence="6">
    <location>
        <begin position="21"/>
        <end position="483"/>
    </location>
</feature>
<evidence type="ECO:0000256" key="3">
    <source>
        <dbReference type="ARBA" id="ARBA00022801"/>
    </source>
</evidence>
<feature type="signal peptide" evidence="6">
    <location>
        <begin position="1"/>
        <end position="20"/>
    </location>
</feature>
<keyword evidence="3 8" id="KW-0378">Hydrolase</keyword>
<dbReference type="InterPro" id="IPR049303">
    <property type="entry name" value="Glyco_hydro_109_C"/>
</dbReference>
<dbReference type="Gene3D" id="3.40.50.720">
    <property type="entry name" value="NAD(P)-binding Rossmann-like Domain"/>
    <property type="match status" value="1"/>
</dbReference>
<sequence length="483" mass="54551">MKKVTLFFLLLNSFLFWSCATQNSNTAKTTVNSSMNFDDYERNALGQIVTKVPTRPAGQKDVVGLRAPKLETVRVGFIGLGMRGPGAVERFTHIPGTQIVALCDIEPKRVEKTQRILAKAGLPKAADYSGSADAWKKMVERDDIDLIYIVTDWRTHADMAVYAMEQGKHVAVEVPGAMTMKDLWRLVDTSEKTQKHCMMLENCVYDFFELTTLNMAQQGVFGEVLHAEGAYIHNLADFWKAYHDNWRLKFNKDNRGDNYPTHGMGPAAQLLDIHRGDKMNYLVSVDTKAVNGPEAWKSAYGVAPDHFENGDHTITMIKTEKQKTIQIQHNVVNPRPYSRMYQLTGTKGFANKYPVSGYALEPEQVSSDITPDHENLNSHGFVPEKVKNALMAKYKHRIHKELEEKAKQVGGHGGMDFIMDYRLVYCLQNGLPLDMDVYDLAEWSCLPELSKISLENGSAPVVIPDFTRGHWDDVKGYRHAFVD</sequence>
<reference evidence="8 9" key="1">
    <citation type="submission" date="2018-09" db="EMBL/GenBank/DDBJ databases">
        <authorList>
            <consortium name="Pathogen Informatics"/>
        </authorList>
    </citation>
    <scope>NUCLEOTIDE SEQUENCE [LARGE SCALE GENOMIC DNA]</scope>
    <source>
        <strain evidence="8 9">OH-22767</strain>
    </source>
</reference>
<keyword evidence="5 8" id="KW-0326">Glycosidase</keyword>
<name>A0A383U1C9_9FLAO</name>
<protein>
    <submittedName>
        <fullName evidence="8">Glycosyl hydrolase family 109 protein 1</fullName>
        <ecNumber evidence="8">3.2.1.-</ecNumber>
    </submittedName>
</protein>
<keyword evidence="4" id="KW-0520">NAD</keyword>
<dbReference type="PROSITE" id="PS50206">
    <property type="entry name" value="RHODANESE_3"/>
    <property type="match status" value="1"/>
</dbReference>
<evidence type="ECO:0000259" key="7">
    <source>
        <dbReference type="PROSITE" id="PS50206"/>
    </source>
</evidence>
<organism evidence="8 9">
    <name type="scientific">Candidatus Ornithobacterium hominis</name>
    <dbReference type="NCBI Taxonomy" id="2497989"/>
    <lineage>
        <taxon>Bacteria</taxon>
        <taxon>Pseudomonadati</taxon>
        <taxon>Bacteroidota</taxon>
        <taxon>Flavobacteriia</taxon>
        <taxon>Flavobacteriales</taxon>
        <taxon>Weeksellaceae</taxon>
        <taxon>Ornithobacterium</taxon>
    </lineage>
</organism>
<dbReference type="OrthoDB" id="9771072at2"/>
<dbReference type="InterPro" id="IPR050463">
    <property type="entry name" value="Gfo/Idh/MocA_oxidrdct_glycsds"/>
</dbReference>
<comment type="cofactor">
    <cofactor evidence="1">
        <name>NAD(+)</name>
        <dbReference type="ChEBI" id="CHEBI:57540"/>
    </cofactor>
</comment>
<dbReference type="Proteomes" id="UP000262142">
    <property type="component" value="Unassembled WGS sequence"/>
</dbReference>
<evidence type="ECO:0000256" key="5">
    <source>
        <dbReference type="ARBA" id="ARBA00023295"/>
    </source>
</evidence>